<evidence type="ECO:0000313" key="2">
    <source>
        <dbReference type="EMBL" id="RFA14974.1"/>
    </source>
</evidence>
<dbReference type="OrthoDB" id="246488at2"/>
<accession>A0A3E0VY02</accession>
<evidence type="ECO:0000313" key="3">
    <source>
        <dbReference type="Proteomes" id="UP000256541"/>
    </source>
</evidence>
<sequence>MPANLLRFSVTFSGAMEEGSAAGRLALLDAEGVELPGVLLGMPPELWDREHRRLTVLLEPGRIKRGLQPNVQAGPPLGEGGAVTLAVDARLRDSSGAELLAGVRRTYRVGAPVRSRVDPALWEVRWPTVAGDALVVRFGRPLDRTLVRRCLVVVDEGGHPVPGDTTLDDDATSWTFTRALGGPAPALSTRPCGPSPCGSTPASKTWRATPFAGSSTAT</sequence>
<gene>
    <name evidence="2" type="ORF">B7R22_07770</name>
</gene>
<dbReference type="RefSeq" id="WP_116411217.1">
    <property type="nucleotide sequence ID" value="NZ_NBXB01000026.1"/>
</dbReference>
<dbReference type="Proteomes" id="UP000256541">
    <property type="component" value="Unassembled WGS sequence"/>
</dbReference>
<dbReference type="EMBL" id="NBXB01000026">
    <property type="protein sequence ID" value="RFA14974.1"/>
    <property type="molecule type" value="Genomic_DNA"/>
</dbReference>
<evidence type="ECO:0000256" key="1">
    <source>
        <dbReference type="SAM" id="MobiDB-lite"/>
    </source>
</evidence>
<feature type="region of interest" description="Disordered" evidence="1">
    <location>
        <begin position="185"/>
        <end position="218"/>
    </location>
</feature>
<reference evidence="2 3" key="1">
    <citation type="submission" date="2017-04" db="EMBL/GenBank/DDBJ databases">
        <title>Comparative genome analysis of Subtercola boreus.</title>
        <authorList>
            <person name="Cho Y.-J."/>
            <person name="Cho A."/>
            <person name="Kim O.-S."/>
            <person name="Lee J.-I."/>
        </authorList>
    </citation>
    <scope>NUCLEOTIDE SEQUENCE [LARGE SCALE GENOMIC DNA]</scope>
    <source>
        <strain evidence="2 3">P27479</strain>
    </source>
</reference>
<proteinExistence type="predicted"/>
<dbReference type="AlphaFoldDB" id="A0A3E0VY02"/>
<organism evidence="2 3">
    <name type="scientific">Subtercola boreus</name>
    <dbReference type="NCBI Taxonomy" id="120213"/>
    <lineage>
        <taxon>Bacteria</taxon>
        <taxon>Bacillati</taxon>
        <taxon>Actinomycetota</taxon>
        <taxon>Actinomycetes</taxon>
        <taxon>Micrococcales</taxon>
        <taxon>Microbacteriaceae</taxon>
        <taxon>Subtercola</taxon>
    </lineage>
</organism>
<protein>
    <submittedName>
        <fullName evidence="2">Uncharacterized protein</fullName>
    </submittedName>
</protein>
<comment type="caution">
    <text evidence="2">The sequence shown here is derived from an EMBL/GenBank/DDBJ whole genome shotgun (WGS) entry which is preliminary data.</text>
</comment>
<name>A0A3E0VY02_9MICO</name>